<evidence type="ECO:0008006" key="12">
    <source>
        <dbReference type="Google" id="ProtNLM"/>
    </source>
</evidence>
<comment type="cofactor">
    <cofactor evidence="7">
        <name>heme</name>
        <dbReference type="ChEBI" id="CHEBI:30413"/>
    </cofactor>
</comment>
<dbReference type="GO" id="GO:0005506">
    <property type="term" value="F:iron ion binding"/>
    <property type="evidence" value="ECO:0007669"/>
    <property type="project" value="InterPro"/>
</dbReference>
<name>A0A1B6QJR0_SORBI</name>
<dbReference type="Pfam" id="PF00067">
    <property type="entry name" value="p450"/>
    <property type="match status" value="1"/>
</dbReference>
<evidence type="ECO:0000313" key="11">
    <source>
        <dbReference type="Proteomes" id="UP000000768"/>
    </source>
</evidence>
<dbReference type="PANTHER" id="PTHR47944:SF19">
    <property type="entry name" value="CYTOCHROME P450 77A4"/>
    <property type="match status" value="1"/>
</dbReference>
<protein>
    <recommendedName>
        <fullName evidence="12">Tyrosine N-monooxygenase</fullName>
    </recommendedName>
</protein>
<dbReference type="Gene3D" id="1.10.630.10">
    <property type="entry name" value="Cytochrome P450"/>
    <property type="match status" value="1"/>
</dbReference>
<evidence type="ECO:0000256" key="5">
    <source>
        <dbReference type="ARBA" id="ARBA00023004"/>
    </source>
</evidence>
<evidence type="ECO:0000256" key="2">
    <source>
        <dbReference type="ARBA" id="ARBA00022617"/>
    </source>
</evidence>
<dbReference type="GO" id="GO:0044550">
    <property type="term" value="P:secondary metabolite biosynthetic process"/>
    <property type="evidence" value="ECO:0007669"/>
    <property type="project" value="UniProtKB-ARBA"/>
</dbReference>
<dbReference type="InterPro" id="IPR001128">
    <property type="entry name" value="Cyt_P450"/>
</dbReference>
<dbReference type="EMBL" id="CM000760">
    <property type="protein sequence ID" value="KXG38152.1"/>
    <property type="molecule type" value="Genomic_DNA"/>
</dbReference>
<keyword evidence="4 8" id="KW-0560">Oxidoreductase</keyword>
<dbReference type="GO" id="GO:0020037">
    <property type="term" value="F:heme binding"/>
    <property type="evidence" value="ECO:0007669"/>
    <property type="project" value="InterPro"/>
</dbReference>
<keyword evidence="3 7" id="KW-0479">Metal-binding</keyword>
<dbReference type="GO" id="GO:0016709">
    <property type="term" value="F:oxidoreductase activity, acting on paired donors, with incorporation or reduction of molecular oxygen, NAD(P)H as one donor, and incorporation of one atom of oxygen"/>
    <property type="evidence" value="ECO:0000318"/>
    <property type="project" value="GO_Central"/>
</dbReference>
<evidence type="ECO:0000256" key="7">
    <source>
        <dbReference type="PIRSR" id="PIRSR602401-1"/>
    </source>
</evidence>
<dbReference type="InterPro" id="IPR002401">
    <property type="entry name" value="Cyt_P450_E_grp-I"/>
</dbReference>
<evidence type="ECO:0000256" key="3">
    <source>
        <dbReference type="ARBA" id="ARBA00022723"/>
    </source>
</evidence>
<dbReference type="Gramene" id="KXG38152">
    <property type="protein sequence ID" value="KXG38152"/>
    <property type="gene ID" value="SORBI_3001G187600"/>
</dbReference>
<reference evidence="10 11" key="1">
    <citation type="journal article" date="2009" name="Nature">
        <title>The Sorghum bicolor genome and the diversification of grasses.</title>
        <authorList>
            <person name="Paterson A.H."/>
            <person name="Bowers J.E."/>
            <person name="Bruggmann R."/>
            <person name="Dubchak I."/>
            <person name="Grimwood J."/>
            <person name="Gundlach H."/>
            <person name="Haberer G."/>
            <person name="Hellsten U."/>
            <person name="Mitros T."/>
            <person name="Poliakov A."/>
            <person name="Schmutz J."/>
            <person name="Spannagl M."/>
            <person name="Tang H."/>
            <person name="Wang X."/>
            <person name="Wicker T."/>
            <person name="Bharti A.K."/>
            <person name="Chapman J."/>
            <person name="Feltus F.A."/>
            <person name="Gowik U."/>
            <person name="Grigoriev I.V."/>
            <person name="Lyons E."/>
            <person name="Maher C.A."/>
            <person name="Martis M."/>
            <person name="Narechania A."/>
            <person name="Otillar R.P."/>
            <person name="Penning B.W."/>
            <person name="Salamov A.A."/>
            <person name="Wang Y."/>
            <person name="Zhang L."/>
            <person name="Carpita N.C."/>
            <person name="Freeling M."/>
            <person name="Gingle A.R."/>
            <person name="Hash C.T."/>
            <person name="Keller B."/>
            <person name="Klein P."/>
            <person name="Kresovich S."/>
            <person name="McCann M.C."/>
            <person name="Ming R."/>
            <person name="Peterson D.G."/>
            <person name="Mehboob-ur-Rahman"/>
            <person name="Ware D."/>
            <person name="Westhoff P."/>
            <person name="Mayer K.F."/>
            <person name="Messing J."/>
            <person name="Rokhsar D.S."/>
        </authorList>
    </citation>
    <scope>NUCLEOTIDE SEQUENCE [LARGE SCALE GENOMIC DNA]</scope>
    <source>
        <strain evidence="11">cv. BTx623</strain>
    </source>
</reference>
<dbReference type="GO" id="GO:0016020">
    <property type="term" value="C:membrane"/>
    <property type="evidence" value="ECO:0000318"/>
    <property type="project" value="GO_Central"/>
</dbReference>
<proteinExistence type="inferred from homology"/>
<dbReference type="PANTHER" id="PTHR47944">
    <property type="entry name" value="CYTOCHROME P450 98A9"/>
    <property type="match status" value="1"/>
</dbReference>
<dbReference type="InterPro" id="IPR017972">
    <property type="entry name" value="Cyt_P450_CS"/>
</dbReference>
<keyword evidence="9" id="KW-0472">Membrane</keyword>
<evidence type="ECO:0000256" key="4">
    <source>
        <dbReference type="ARBA" id="ARBA00023002"/>
    </source>
</evidence>
<accession>A0A1B6QJR0</accession>
<feature type="transmembrane region" description="Helical" evidence="9">
    <location>
        <begin position="27"/>
        <end position="48"/>
    </location>
</feature>
<dbReference type="PROSITE" id="PS00086">
    <property type="entry name" value="CYTOCHROME_P450"/>
    <property type="match status" value="1"/>
</dbReference>
<keyword evidence="11" id="KW-1185">Reference proteome</keyword>
<evidence type="ECO:0000256" key="8">
    <source>
        <dbReference type="RuleBase" id="RU000461"/>
    </source>
</evidence>
<evidence type="ECO:0000256" key="9">
    <source>
        <dbReference type="SAM" id="Phobius"/>
    </source>
</evidence>
<dbReference type="FunFam" id="1.10.630.10:FF:000037">
    <property type="entry name" value="Cytochrome P450 9"/>
    <property type="match status" value="1"/>
</dbReference>
<sequence>MSFPTQIYMLSSNAPSSMALAPSHARAVVIALQFTILCIFFALSLLFLHRTKATSSLKKTQLMHRLPPGPAGLPVIGNMHCVVSKRPVFRWIHGLLKDMNTNIVCLRFGAVHVVAVACPEIAREVVRKNDAVFASRPETVASGLFSFGYKGSILSPYGEQWKKMRRVLTSEILSTSMEQRLQRRRAEEADHLVRFVYSQCSGTSADANSIVDVRHVAQHFCGNMIRSLVFGKRHFAVDVAAGAGNGGGGPPGPEEVAHMDALFTLLNYLYSFSVSDYIPAAWTWMVSGLDPDGHKKVAKSVMETINRLHDPIIQERIHEWDGLRKRGDKREARDFLDALVSLQDSQGRPFLSFDEIRAQTAEIMFAIVDNPSNAVEWALAEMMNQPEVMHKAMNELDTVVGKDRLVQESDIPHLNYLKACLREAFRLHPYHAFNPPHVAMEDAIVSGYLIPKGTHVLLSRLGIGRNPNVWDAPLQFCPERHLMNNKQSGHHVVLTEPDLRFVSFSVGRRGCPGVSLGSSVTVMLFARLLQGFTWTKPPGIRTVDLKESTTSLALAEPLSLQAQPRLAAHLYVSI</sequence>
<keyword evidence="2 7" id="KW-0349">Heme</keyword>
<comment type="similarity">
    <text evidence="1 8">Belongs to the cytochrome P450 family.</text>
</comment>
<dbReference type="OrthoDB" id="594634at2759"/>
<dbReference type="eggNOG" id="KOG0156">
    <property type="taxonomic scope" value="Eukaryota"/>
</dbReference>
<reference evidence="11" key="2">
    <citation type="journal article" date="2018" name="Plant J.">
        <title>The Sorghum bicolor reference genome: improved assembly, gene annotations, a transcriptome atlas, and signatures of genome organization.</title>
        <authorList>
            <person name="McCormick R.F."/>
            <person name="Truong S.K."/>
            <person name="Sreedasyam A."/>
            <person name="Jenkins J."/>
            <person name="Shu S."/>
            <person name="Sims D."/>
            <person name="Kennedy M."/>
            <person name="Amirebrahimi M."/>
            <person name="Weers B.D."/>
            <person name="McKinley B."/>
            <person name="Mattison A."/>
            <person name="Morishige D.T."/>
            <person name="Grimwood J."/>
            <person name="Schmutz J."/>
            <person name="Mullet J.E."/>
        </authorList>
    </citation>
    <scope>NUCLEOTIDE SEQUENCE [LARGE SCALE GENOMIC DNA]</scope>
    <source>
        <strain evidence="11">cv. BTx623</strain>
    </source>
</reference>
<dbReference type="AlphaFoldDB" id="A0A1B6QJR0"/>
<dbReference type="OMA" id="AQNDHAY"/>
<keyword evidence="6 8" id="KW-0503">Monooxygenase</keyword>
<gene>
    <name evidence="10" type="ORF">SORBI_3001G187600</name>
</gene>
<feature type="binding site" description="axial binding residue" evidence="7">
    <location>
        <position position="511"/>
    </location>
    <ligand>
        <name>heme</name>
        <dbReference type="ChEBI" id="CHEBI:30413"/>
    </ligand>
    <ligandPart>
        <name>Fe</name>
        <dbReference type="ChEBI" id="CHEBI:18248"/>
    </ligandPart>
</feature>
<organism evidence="10 11">
    <name type="scientific">Sorghum bicolor</name>
    <name type="common">Sorghum</name>
    <name type="synonym">Sorghum vulgare</name>
    <dbReference type="NCBI Taxonomy" id="4558"/>
    <lineage>
        <taxon>Eukaryota</taxon>
        <taxon>Viridiplantae</taxon>
        <taxon>Streptophyta</taxon>
        <taxon>Embryophyta</taxon>
        <taxon>Tracheophyta</taxon>
        <taxon>Spermatophyta</taxon>
        <taxon>Magnoliopsida</taxon>
        <taxon>Liliopsida</taxon>
        <taxon>Poales</taxon>
        <taxon>Poaceae</taxon>
        <taxon>PACMAD clade</taxon>
        <taxon>Panicoideae</taxon>
        <taxon>Andropogonodae</taxon>
        <taxon>Andropogoneae</taxon>
        <taxon>Sorghinae</taxon>
        <taxon>Sorghum</taxon>
    </lineage>
</organism>
<keyword evidence="9" id="KW-1133">Transmembrane helix</keyword>
<evidence type="ECO:0000256" key="1">
    <source>
        <dbReference type="ARBA" id="ARBA00010617"/>
    </source>
</evidence>
<dbReference type="Proteomes" id="UP000000768">
    <property type="component" value="Chromosome 1"/>
</dbReference>
<dbReference type="SUPFAM" id="SSF48264">
    <property type="entry name" value="Cytochrome P450"/>
    <property type="match status" value="1"/>
</dbReference>
<dbReference type="InParanoid" id="A0A1B6QJR0"/>
<dbReference type="InterPro" id="IPR036396">
    <property type="entry name" value="Cyt_P450_sf"/>
</dbReference>
<dbReference type="PRINTS" id="PR00463">
    <property type="entry name" value="EP450I"/>
</dbReference>
<evidence type="ECO:0000313" key="10">
    <source>
        <dbReference type="EMBL" id="KXG38152.1"/>
    </source>
</evidence>
<keyword evidence="9" id="KW-0812">Transmembrane</keyword>
<evidence type="ECO:0000256" key="6">
    <source>
        <dbReference type="ARBA" id="ARBA00023033"/>
    </source>
</evidence>
<dbReference type="FunCoup" id="A0A1B6QJR0">
    <property type="interactions" value="61"/>
</dbReference>
<keyword evidence="5 7" id="KW-0408">Iron</keyword>